<organism evidence="2 3">
    <name type="scientific">Halococcus saccharolyticus DSM 5350</name>
    <dbReference type="NCBI Taxonomy" id="1227455"/>
    <lineage>
        <taxon>Archaea</taxon>
        <taxon>Methanobacteriati</taxon>
        <taxon>Methanobacteriota</taxon>
        <taxon>Stenosarchaea group</taxon>
        <taxon>Halobacteria</taxon>
        <taxon>Halobacteriales</taxon>
        <taxon>Halococcaceae</taxon>
        <taxon>Halococcus</taxon>
    </lineage>
</organism>
<dbReference type="RefSeq" id="WP_006078715.1">
    <property type="nucleotide sequence ID" value="NZ_AOMD01000030.1"/>
</dbReference>
<dbReference type="AlphaFoldDB" id="M0MBN2"/>
<dbReference type="PANTHER" id="PTHR43481">
    <property type="entry name" value="FRUCTOSE-1-PHOSPHATE PHOSPHATASE"/>
    <property type="match status" value="1"/>
</dbReference>
<dbReference type="InterPro" id="IPR023214">
    <property type="entry name" value="HAD_sf"/>
</dbReference>
<dbReference type="InterPro" id="IPR023198">
    <property type="entry name" value="PGP-like_dom2"/>
</dbReference>
<dbReference type="PRINTS" id="PR00413">
    <property type="entry name" value="HADHALOGNASE"/>
</dbReference>
<gene>
    <name evidence="2" type="ORF">C449_14297</name>
</gene>
<dbReference type="Pfam" id="PF00702">
    <property type="entry name" value="Hydrolase"/>
    <property type="match status" value="1"/>
</dbReference>
<proteinExistence type="inferred from homology"/>
<keyword evidence="2" id="KW-0378">Hydrolase</keyword>
<keyword evidence="3" id="KW-1185">Reference proteome</keyword>
<dbReference type="NCBIfam" id="TIGR01549">
    <property type="entry name" value="HAD-SF-IA-v1"/>
    <property type="match status" value="1"/>
</dbReference>
<evidence type="ECO:0000313" key="3">
    <source>
        <dbReference type="Proteomes" id="UP000011669"/>
    </source>
</evidence>
<dbReference type="Gene3D" id="3.40.50.1000">
    <property type="entry name" value="HAD superfamily/HAD-like"/>
    <property type="match status" value="1"/>
</dbReference>
<dbReference type="PATRIC" id="fig|1227455.4.peg.2908"/>
<dbReference type="InterPro" id="IPR051806">
    <property type="entry name" value="HAD-like_SPP"/>
</dbReference>
<comment type="similarity">
    <text evidence="1">Belongs to the HAD-like hydrolase superfamily.</text>
</comment>
<dbReference type="InterPro" id="IPR006439">
    <property type="entry name" value="HAD-SF_hydro_IA"/>
</dbReference>
<dbReference type="InParanoid" id="M0MBN2"/>
<name>M0MBN2_9EURY</name>
<dbReference type="SFLD" id="SFLDS00003">
    <property type="entry name" value="Haloacid_Dehalogenase"/>
    <property type="match status" value="1"/>
</dbReference>
<dbReference type="OrthoDB" id="372285at2157"/>
<accession>M0MBN2</accession>
<dbReference type="EMBL" id="AOMD01000030">
    <property type="protein sequence ID" value="EMA43156.1"/>
    <property type="molecule type" value="Genomic_DNA"/>
</dbReference>
<dbReference type="Proteomes" id="UP000011669">
    <property type="component" value="Unassembled WGS sequence"/>
</dbReference>
<dbReference type="InterPro" id="IPR036412">
    <property type="entry name" value="HAD-like_sf"/>
</dbReference>
<evidence type="ECO:0000313" key="2">
    <source>
        <dbReference type="EMBL" id="EMA43156.1"/>
    </source>
</evidence>
<dbReference type="STRING" id="1227455.C449_14297"/>
<sequence length="220" mass="23878">MAADEASISKAVLFDMDGVIVDSERYWADIEEERIFPAAGVPDLQAAEITGMNYREVYDYLDDEYGVSVDREEFLGIYEEAAREVYTKRAALMDGFRDLCGTLRDRGTRLAIVSSSPPEWIDLVCDRFELTGFDATVSAEDVDGPGKPEPHVYRHAADELGVDPAECVAVEDSTHGVASATAAGMSCIGYRGADAKELDLAAADTVVEGPQELRAALLAR</sequence>
<dbReference type="Gene3D" id="1.10.150.240">
    <property type="entry name" value="Putative phosphatase, domain 2"/>
    <property type="match status" value="1"/>
</dbReference>
<evidence type="ECO:0000256" key="1">
    <source>
        <dbReference type="ARBA" id="ARBA00007958"/>
    </source>
</evidence>
<protein>
    <submittedName>
        <fullName evidence="2">HAD superfamily hydrolase</fullName>
    </submittedName>
</protein>
<dbReference type="SFLD" id="SFLDG01135">
    <property type="entry name" value="C1.5.6:_HAD__Beta-PGM__Phospha"/>
    <property type="match status" value="1"/>
</dbReference>
<reference evidence="2 3" key="1">
    <citation type="journal article" date="2014" name="PLoS Genet.">
        <title>Phylogenetically driven sequencing of extremely halophilic archaea reveals strategies for static and dynamic osmo-response.</title>
        <authorList>
            <person name="Becker E.A."/>
            <person name="Seitzer P.M."/>
            <person name="Tritt A."/>
            <person name="Larsen D."/>
            <person name="Krusor M."/>
            <person name="Yao A.I."/>
            <person name="Wu D."/>
            <person name="Madern D."/>
            <person name="Eisen J.A."/>
            <person name="Darling A.E."/>
            <person name="Facciotti M.T."/>
        </authorList>
    </citation>
    <scope>NUCLEOTIDE SEQUENCE [LARGE SCALE GENOMIC DNA]</scope>
    <source>
        <strain evidence="2 3">DSM 5350</strain>
    </source>
</reference>
<dbReference type="PANTHER" id="PTHR43481:SF4">
    <property type="entry name" value="GLYCEROL-1-PHOSPHATE PHOSPHOHYDROLASE 1-RELATED"/>
    <property type="match status" value="1"/>
</dbReference>
<comment type="caution">
    <text evidence="2">The sequence shown here is derived from an EMBL/GenBank/DDBJ whole genome shotgun (WGS) entry which is preliminary data.</text>
</comment>
<dbReference type="NCBIfam" id="TIGR01509">
    <property type="entry name" value="HAD-SF-IA-v3"/>
    <property type="match status" value="1"/>
</dbReference>
<dbReference type="SFLD" id="SFLDG01129">
    <property type="entry name" value="C1.5:_HAD__Beta-PGM__Phosphata"/>
    <property type="match status" value="1"/>
</dbReference>
<dbReference type="GO" id="GO:0050308">
    <property type="term" value="F:sugar-phosphatase activity"/>
    <property type="evidence" value="ECO:0007669"/>
    <property type="project" value="TreeGrafter"/>
</dbReference>
<dbReference type="SUPFAM" id="SSF56784">
    <property type="entry name" value="HAD-like"/>
    <property type="match status" value="1"/>
</dbReference>